<dbReference type="InterPro" id="IPR000262">
    <property type="entry name" value="FMN-dep_DH"/>
</dbReference>
<dbReference type="InterPro" id="IPR013785">
    <property type="entry name" value="Aldolase_TIM"/>
</dbReference>
<keyword evidence="8" id="KW-1185">Reference proteome</keyword>
<evidence type="ECO:0000256" key="1">
    <source>
        <dbReference type="ARBA" id="ARBA00001917"/>
    </source>
</evidence>
<dbReference type="Pfam" id="PF01070">
    <property type="entry name" value="FMN_dh"/>
    <property type="match status" value="1"/>
</dbReference>
<dbReference type="SUPFAM" id="SSF51395">
    <property type="entry name" value="FMN-linked oxidoreductases"/>
    <property type="match status" value="1"/>
</dbReference>
<dbReference type="PROSITE" id="PS51349">
    <property type="entry name" value="FMN_HYDROXY_ACID_DH_2"/>
    <property type="match status" value="1"/>
</dbReference>
<proteinExistence type="inferred from homology"/>
<protein>
    <recommendedName>
        <fullName evidence="4">L-lactate oxidase</fullName>
    </recommendedName>
</protein>
<comment type="catalytic activity">
    <reaction evidence="5">
        <text>(S)-lactate + O2 = pyruvate + H2O2</text>
        <dbReference type="Rhea" id="RHEA:55868"/>
        <dbReference type="ChEBI" id="CHEBI:15361"/>
        <dbReference type="ChEBI" id="CHEBI:15379"/>
        <dbReference type="ChEBI" id="CHEBI:16240"/>
        <dbReference type="ChEBI" id="CHEBI:16651"/>
    </reaction>
    <physiologicalReaction direction="left-to-right" evidence="5">
        <dbReference type="Rhea" id="RHEA:55869"/>
    </physiologicalReaction>
</comment>
<dbReference type="Gene3D" id="3.20.20.70">
    <property type="entry name" value="Aldolase class I"/>
    <property type="match status" value="1"/>
</dbReference>
<reference evidence="7" key="1">
    <citation type="submission" date="2022-08" db="EMBL/GenBank/DDBJ databases">
        <title>Alicyclobacillus fastidiosus DSM 17978, complete genome.</title>
        <authorList>
            <person name="Wang Q."/>
            <person name="Cai R."/>
            <person name="Wang Z."/>
        </authorList>
    </citation>
    <scope>NUCLEOTIDE SEQUENCE</scope>
    <source>
        <strain evidence="7">DSM 17978</strain>
    </source>
</reference>
<comment type="cofactor">
    <cofactor evidence="1">
        <name>FMN</name>
        <dbReference type="ChEBI" id="CHEBI:58210"/>
    </cofactor>
</comment>
<evidence type="ECO:0000259" key="6">
    <source>
        <dbReference type="PROSITE" id="PS51349"/>
    </source>
</evidence>
<dbReference type="PIRSF" id="PIRSF000138">
    <property type="entry name" value="Al-hdrx_acd_dh"/>
    <property type="match status" value="1"/>
</dbReference>
<dbReference type="EMBL" id="CP104067">
    <property type="protein sequence ID" value="WAH41032.1"/>
    <property type="molecule type" value="Genomic_DNA"/>
</dbReference>
<dbReference type="InterPro" id="IPR037396">
    <property type="entry name" value="FMN_HAD"/>
</dbReference>
<dbReference type="PROSITE" id="PS00557">
    <property type="entry name" value="FMN_HYDROXY_ACID_DH_1"/>
    <property type="match status" value="1"/>
</dbReference>
<dbReference type="PANTHER" id="PTHR10578:SF143">
    <property type="entry name" value="FMN-DEPENDENT ALPHA-HYDROXY ACID DEHYDROGENASE PB1A11.03"/>
    <property type="match status" value="1"/>
</dbReference>
<accession>A0ABY6ZEV5</accession>
<evidence type="ECO:0000313" key="8">
    <source>
        <dbReference type="Proteomes" id="UP001164761"/>
    </source>
</evidence>
<gene>
    <name evidence="7" type="ORF">NZD89_22515</name>
</gene>
<dbReference type="PANTHER" id="PTHR10578">
    <property type="entry name" value="S -2-HYDROXY-ACID OXIDASE-RELATED"/>
    <property type="match status" value="1"/>
</dbReference>
<name>A0ABY6ZEV5_9BACL</name>
<dbReference type="InterPro" id="IPR012133">
    <property type="entry name" value="Alpha-hydoxy_acid_DH_FMN"/>
</dbReference>
<keyword evidence="2" id="KW-0560">Oxidoreductase</keyword>
<comment type="similarity">
    <text evidence="3">Belongs to the FMN-dependent alpha-hydroxy acid dehydrogenase family.</text>
</comment>
<feature type="domain" description="FMN hydroxy acid dehydrogenase" evidence="6">
    <location>
        <begin position="21"/>
        <end position="388"/>
    </location>
</feature>
<dbReference type="RefSeq" id="WP_268004933.1">
    <property type="nucleotide sequence ID" value="NZ_CP104067.1"/>
</dbReference>
<evidence type="ECO:0000313" key="7">
    <source>
        <dbReference type="EMBL" id="WAH41032.1"/>
    </source>
</evidence>
<sequence length="388" mass="42363">MSQFGFEAQMRMYGESTQGKSSWPWPVGLDGWRQAAQQMLGECAWGYLEGGAGLADTMKANREAFRHYRIRSRMMRDVADRDLSVSILGMEFPVPFLLAPVGVQAILHRDAELASAKAAADADIPFILSTVSSVPLEQVAQVMGTSVRWFQLYPGKDTDVIRSFLDRAQASGYSAVVVTVDTTMLGWREADLQHAYLPFLHGEGMANFLSDPAFCSRLTQSPRENPQAAIQEFLSIYVNPSFTWKQLAEIRDMTDLPILVKGITHPDDAARVEAMGLDGVVVSNHGGRQIDGGVAALDALVDVRNVVQPDYLVMMDSGIRCAADVTKAMALGANAVLLGRPYAYALAVGGREGVVELLHQWKAELDLQLALSGHRSLETLNGAHVVRV</sequence>
<dbReference type="Proteomes" id="UP001164761">
    <property type="component" value="Chromosome"/>
</dbReference>
<organism evidence="7 8">
    <name type="scientific">Alicyclobacillus fastidiosus</name>
    <dbReference type="NCBI Taxonomy" id="392011"/>
    <lineage>
        <taxon>Bacteria</taxon>
        <taxon>Bacillati</taxon>
        <taxon>Bacillota</taxon>
        <taxon>Bacilli</taxon>
        <taxon>Bacillales</taxon>
        <taxon>Alicyclobacillaceae</taxon>
        <taxon>Alicyclobacillus</taxon>
    </lineage>
</organism>
<dbReference type="InterPro" id="IPR008259">
    <property type="entry name" value="FMN_hydac_DH_AS"/>
</dbReference>
<evidence type="ECO:0000256" key="3">
    <source>
        <dbReference type="ARBA" id="ARBA00024042"/>
    </source>
</evidence>
<evidence type="ECO:0000256" key="5">
    <source>
        <dbReference type="ARBA" id="ARBA00048754"/>
    </source>
</evidence>
<evidence type="ECO:0000256" key="2">
    <source>
        <dbReference type="ARBA" id="ARBA00023002"/>
    </source>
</evidence>
<evidence type="ECO:0000256" key="4">
    <source>
        <dbReference type="ARBA" id="ARBA00029513"/>
    </source>
</evidence>